<feature type="domain" description="F-box" evidence="1">
    <location>
        <begin position="19"/>
        <end position="73"/>
    </location>
</feature>
<accession>A0AAV8E6H2</accession>
<dbReference type="AlphaFoldDB" id="A0AAV8E6H2"/>
<reference evidence="2" key="1">
    <citation type="submission" date="2022-08" db="EMBL/GenBank/DDBJ databases">
        <authorList>
            <person name="Marques A."/>
        </authorList>
    </citation>
    <scope>NUCLEOTIDE SEQUENCE</scope>
    <source>
        <strain evidence="2">RhyPub2mFocal</strain>
        <tissue evidence="2">Leaves</tissue>
    </source>
</reference>
<name>A0AAV8E6H2_9POAL</name>
<dbReference type="PROSITE" id="PS50181">
    <property type="entry name" value="FBOX"/>
    <property type="match status" value="1"/>
</dbReference>
<dbReference type="InterPro" id="IPR032675">
    <property type="entry name" value="LRR_dom_sf"/>
</dbReference>
<dbReference type="PANTHER" id="PTHR31639:SF285">
    <property type="entry name" value="OS01G0730200 PROTEIN"/>
    <property type="match status" value="1"/>
</dbReference>
<dbReference type="CDD" id="cd22160">
    <property type="entry name" value="F-box_AtFBL13-like"/>
    <property type="match status" value="1"/>
</dbReference>
<dbReference type="Pfam" id="PF08387">
    <property type="entry name" value="FBD"/>
    <property type="match status" value="1"/>
</dbReference>
<dbReference type="InterPro" id="IPR053781">
    <property type="entry name" value="F-box_AtFBL13-like"/>
</dbReference>
<dbReference type="Pfam" id="PF24758">
    <property type="entry name" value="LRR_At5g56370"/>
    <property type="match status" value="1"/>
</dbReference>
<dbReference type="EMBL" id="JAMFTS010000003">
    <property type="protein sequence ID" value="KAJ4774616.1"/>
    <property type="molecule type" value="Genomic_DNA"/>
</dbReference>
<dbReference type="InterPro" id="IPR036047">
    <property type="entry name" value="F-box-like_dom_sf"/>
</dbReference>
<gene>
    <name evidence="2" type="ORF">LUZ62_058873</name>
</gene>
<dbReference type="PANTHER" id="PTHR31639">
    <property type="entry name" value="F-BOX PROTEIN-LIKE"/>
    <property type="match status" value="1"/>
</dbReference>
<dbReference type="InterPro" id="IPR055411">
    <property type="entry name" value="LRR_FXL15/At3g58940/PEG3-like"/>
</dbReference>
<dbReference type="Proteomes" id="UP001140206">
    <property type="component" value="Chromosome 3"/>
</dbReference>
<dbReference type="InterPro" id="IPR006566">
    <property type="entry name" value="FBD"/>
</dbReference>
<dbReference type="SUPFAM" id="SSF52047">
    <property type="entry name" value="RNI-like"/>
    <property type="match status" value="1"/>
</dbReference>
<dbReference type="SMART" id="SM00256">
    <property type="entry name" value="FBOX"/>
    <property type="match status" value="1"/>
</dbReference>
<dbReference type="SUPFAM" id="SSF81383">
    <property type="entry name" value="F-box domain"/>
    <property type="match status" value="1"/>
</dbReference>
<dbReference type="Gene3D" id="1.20.1280.50">
    <property type="match status" value="1"/>
</dbReference>
<comment type="caution">
    <text evidence="2">The sequence shown here is derived from an EMBL/GenBank/DDBJ whole genome shotgun (WGS) entry which is preliminary data.</text>
</comment>
<dbReference type="InterPro" id="IPR001810">
    <property type="entry name" value="F-box_dom"/>
</dbReference>
<sequence>MPMACSQPKKRITNSATDQDIISSLPGEIKEKILTKLPIKDAVRMSILSTKWRYTWASIPEILVKDDELVSSLSTIDGAGASSRFTKIVDLLLFIHEGPILEFNLSTKYQSPEAFDRWIFKLSRNGITKLIFKLNMPSGAKYKTPSNFFVCNALNHVDLSKCVIKLPHGFKGFKLLRFLKLDECTITAVDTEKLITSSPQLETLMLLNFKVEHNFRIYAMRLKCLIIGGEILDLQMNTPRLISAYLALYNTMPSRARVGCHDLCQSFGGLLQIQMIGLFGVCIQRLVDGPPVELPKAFHYLKLVHLTVDFANQKECAFVFLLLQVATNLQNLKLVVRMSENTNNSSVWVKDIVFKHLETVEIQRFKASEPVLAFVKFILGSTPMLRTLTLSENGSSKEQNPLVFKQLLKFQRASAKAEIIFA</sequence>
<evidence type="ECO:0000259" key="1">
    <source>
        <dbReference type="PROSITE" id="PS50181"/>
    </source>
</evidence>
<protein>
    <submittedName>
        <fullName evidence="2">F-box/RNI-like superfamily protein</fullName>
    </submittedName>
</protein>
<proteinExistence type="predicted"/>
<evidence type="ECO:0000313" key="3">
    <source>
        <dbReference type="Proteomes" id="UP001140206"/>
    </source>
</evidence>
<dbReference type="Gene3D" id="3.80.10.10">
    <property type="entry name" value="Ribonuclease Inhibitor"/>
    <property type="match status" value="1"/>
</dbReference>
<keyword evidence="3" id="KW-1185">Reference proteome</keyword>
<organism evidence="2 3">
    <name type="scientific">Rhynchospora pubera</name>
    <dbReference type="NCBI Taxonomy" id="906938"/>
    <lineage>
        <taxon>Eukaryota</taxon>
        <taxon>Viridiplantae</taxon>
        <taxon>Streptophyta</taxon>
        <taxon>Embryophyta</taxon>
        <taxon>Tracheophyta</taxon>
        <taxon>Spermatophyta</taxon>
        <taxon>Magnoliopsida</taxon>
        <taxon>Liliopsida</taxon>
        <taxon>Poales</taxon>
        <taxon>Cyperaceae</taxon>
        <taxon>Cyperoideae</taxon>
        <taxon>Rhynchosporeae</taxon>
        <taxon>Rhynchospora</taxon>
    </lineage>
</organism>
<dbReference type="Pfam" id="PF00646">
    <property type="entry name" value="F-box"/>
    <property type="match status" value="1"/>
</dbReference>
<dbReference type="SMART" id="SM00579">
    <property type="entry name" value="FBD"/>
    <property type="match status" value="1"/>
</dbReference>
<evidence type="ECO:0000313" key="2">
    <source>
        <dbReference type="EMBL" id="KAJ4774616.1"/>
    </source>
</evidence>